<dbReference type="PANTHER" id="PTHR43046">
    <property type="entry name" value="GDP-MANNOSE MANNOSYL HYDROLASE"/>
    <property type="match status" value="1"/>
</dbReference>
<dbReference type="PRINTS" id="PR00502">
    <property type="entry name" value="NUDIXFAMILY"/>
</dbReference>
<dbReference type="InterPro" id="IPR000086">
    <property type="entry name" value="NUDIX_hydrolase_dom"/>
</dbReference>
<dbReference type="CDD" id="cd18874">
    <property type="entry name" value="NUDIX_Hydrolase"/>
    <property type="match status" value="1"/>
</dbReference>
<comment type="cofactor">
    <cofactor evidence="1">
        <name>Mg(2+)</name>
        <dbReference type="ChEBI" id="CHEBI:18420"/>
    </cofactor>
</comment>
<keyword evidence="2 4" id="KW-0378">Hydrolase</keyword>
<dbReference type="RefSeq" id="WP_260560743.1">
    <property type="nucleotide sequence ID" value="NZ_BAABEC010000076.1"/>
</dbReference>
<dbReference type="EMBL" id="CP104213">
    <property type="protein sequence ID" value="UWX64469.1"/>
    <property type="molecule type" value="Genomic_DNA"/>
</dbReference>
<dbReference type="Gene3D" id="3.90.79.10">
    <property type="entry name" value="Nucleoside Triphosphate Pyrophosphohydrolase"/>
    <property type="match status" value="1"/>
</dbReference>
<accession>A0ABY5YH71</accession>
<evidence type="ECO:0000259" key="5">
    <source>
        <dbReference type="PROSITE" id="PS51462"/>
    </source>
</evidence>
<dbReference type="InterPro" id="IPR020084">
    <property type="entry name" value="NUDIX_hydrolase_CS"/>
</dbReference>
<reference evidence="6" key="1">
    <citation type="submission" date="2022-09" db="EMBL/GenBank/DDBJ databases">
        <title>genome sequence of Deinococcus rubellus.</title>
        <authorList>
            <person name="Srinivasan S."/>
        </authorList>
    </citation>
    <scope>NUCLEOTIDE SEQUENCE</scope>
    <source>
        <strain evidence="6">Ant6</strain>
    </source>
</reference>
<dbReference type="Pfam" id="PF00293">
    <property type="entry name" value="NUDIX"/>
    <property type="match status" value="1"/>
</dbReference>
<keyword evidence="3" id="KW-0460">Magnesium</keyword>
<evidence type="ECO:0000313" key="6">
    <source>
        <dbReference type="EMBL" id="UWX64469.1"/>
    </source>
</evidence>
<name>A0ABY5YH71_9DEIO</name>
<keyword evidence="7" id="KW-1185">Reference proteome</keyword>
<dbReference type="Proteomes" id="UP001060261">
    <property type="component" value="Chromosome"/>
</dbReference>
<dbReference type="InterPro" id="IPR020476">
    <property type="entry name" value="Nudix_hydrolase"/>
</dbReference>
<dbReference type="InterPro" id="IPR015797">
    <property type="entry name" value="NUDIX_hydrolase-like_dom_sf"/>
</dbReference>
<sequence length="155" mass="17099">MTDASPQFPAAQFPAAPPSTVQRPLVCVGALVRGPAGYLIVQTTKWRGSWGVPGGKVEYGETLVEALVREFREETGLTITGSRWVQTQEAVRSPEFHKDSHMLLFDYLADTDAQDVMPNEEIVQWAWVSLEEALTYPLNSFTRTLVEAAQTTGEG</sequence>
<evidence type="ECO:0000313" key="7">
    <source>
        <dbReference type="Proteomes" id="UP001060261"/>
    </source>
</evidence>
<dbReference type="PANTHER" id="PTHR43046:SF12">
    <property type="entry name" value="GDP-MANNOSE MANNOSYL HYDROLASE"/>
    <property type="match status" value="1"/>
</dbReference>
<dbReference type="PROSITE" id="PS00893">
    <property type="entry name" value="NUDIX_BOX"/>
    <property type="match status" value="1"/>
</dbReference>
<comment type="similarity">
    <text evidence="4">Belongs to the Nudix hydrolase family.</text>
</comment>
<protein>
    <submittedName>
        <fullName evidence="6">NUDIX domain-containing protein</fullName>
    </submittedName>
</protein>
<dbReference type="SUPFAM" id="SSF55811">
    <property type="entry name" value="Nudix"/>
    <property type="match status" value="1"/>
</dbReference>
<organism evidence="6 7">
    <name type="scientific">Deinococcus rubellus</name>
    <dbReference type="NCBI Taxonomy" id="1889240"/>
    <lineage>
        <taxon>Bacteria</taxon>
        <taxon>Thermotogati</taxon>
        <taxon>Deinococcota</taxon>
        <taxon>Deinococci</taxon>
        <taxon>Deinococcales</taxon>
        <taxon>Deinococcaceae</taxon>
        <taxon>Deinococcus</taxon>
    </lineage>
</organism>
<feature type="domain" description="Nudix hydrolase" evidence="5">
    <location>
        <begin position="21"/>
        <end position="151"/>
    </location>
</feature>
<gene>
    <name evidence="6" type="ORF">N0D28_02015</name>
</gene>
<evidence type="ECO:0000256" key="4">
    <source>
        <dbReference type="RuleBase" id="RU003476"/>
    </source>
</evidence>
<dbReference type="PROSITE" id="PS51462">
    <property type="entry name" value="NUDIX"/>
    <property type="match status" value="1"/>
</dbReference>
<proteinExistence type="inferred from homology"/>
<evidence type="ECO:0000256" key="2">
    <source>
        <dbReference type="ARBA" id="ARBA00022801"/>
    </source>
</evidence>
<evidence type="ECO:0000256" key="1">
    <source>
        <dbReference type="ARBA" id="ARBA00001946"/>
    </source>
</evidence>
<evidence type="ECO:0000256" key="3">
    <source>
        <dbReference type="ARBA" id="ARBA00022842"/>
    </source>
</evidence>